<dbReference type="InterPro" id="IPR050267">
    <property type="entry name" value="Anti-sigma-factor_SerPK"/>
</dbReference>
<keyword evidence="1" id="KW-0418">Kinase</keyword>
<keyword evidence="5" id="KW-1185">Reference proteome</keyword>
<proteinExistence type="predicted"/>
<dbReference type="EMBL" id="LFBV01000011">
    <property type="protein sequence ID" value="OKH90576.1"/>
    <property type="molecule type" value="Genomic_DNA"/>
</dbReference>
<dbReference type="InterPro" id="IPR003594">
    <property type="entry name" value="HATPase_dom"/>
</dbReference>
<comment type="caution">
    <text evidence="4">The sequence shown here is derived from an EMBL/GenBank/DDBJ whole genome shotgun (WGS) entry which is preliminary data.</text>
</comment>
<dbReference type="Pfam" id="PF13581">
    <property type="entry name" value="HATPase_c_2"/>
    <property type="match status" value="1"/>
</dbReference>
<evidence type="ECO:0000256" key="2">
    <source>
        <dbReference type="SAM" id="MobiDB-lite"/>
    </source>
</evidence>
<dbReference type="RefSeq" id="WP_073794588.1">
    <property type="nucleotide sequence ID" value="NZ_JAPEPH010000002.1"/>
</dbReference>
<evidence type="ECO:0000313" key="4">
    <source>
        <dbReference type="EMBL" id="OKH90576.1"/>
    </source>
</evidence>
<keyword evidence="1" id="KW-0808">Transferase</keyword>
<evidence type="ECO:0000313" key="5">
    <source>
        <dbReference type="Proteomes" id="UP000186455"/>
    </source>
</evidence>
<dbReference type="STRING" id="1048205.AB852_33665"/>
<sequence length="179" mass="19059">MTVPLPCYSCVEVEAHPERIDRVHRILAAHLARWTLDRQITPVCAGVRELLANVAEHAGDGTAVIELIWTGRHLIASVADQDHRPPRPLGPERGGLAKVAALSDGWGSCGTPDGGKVVWFCRRVETAEGQPLVWPAPVSVLRESRPGPGSGPVPALLGPPARGAARPPLARRPLATRCA</sequence>
<dbReference type="AlphaFoldDB" id="A0A1Q4UYD9"/>
<protein>
    <recommendedName>
        <fullName evidence="3">Histidine kinase/HSP90-like ATPase domain-containing protein</fullName>
    </recommendedName>
</protein>
<feature type="region of interest" description="Disordered" evidence="2">
    <location>
        <begin position="143"/>
        <end position="179"/>
    </location>
</feature>
<dbReference type="CDD" id="cd16936">
    <property type="entry name" value="HATPase_RsbW-like"/>
    <property type="match status" value="1"/>
</dbReference>
<feature type="compositionally biased region" description="Low complexity" evidence="2">
    <location>
        <begin position="152"/>
        <end position="179"/>
    </location>
</feature>
<accession>A0A1Q4UYD9</accession>
<evidence type="ECO:0000256" key="1">
    <source>
        <dbReference type="ARBA" id="ARBA00022527"/>
    </source>
</evidence>
<keyword evidence="1" id="KW-0723">Serine/threonine-protein kinase</keyword>
<dbReference type="Gene3D" id="3.30.565.10">
    <property type="entry name" value="Histidine kinase-like ATPase, C-terminal domain"/>
    <property type="match status" value="1"/>
</dbReference>
<evidence type="ECO:0000259" key="3">
    <source>
        <dbReference type="Pfam" id="PF13581"/>
    </source>
</evidence>
<gene>
    <name evidence="4" type="ORF">AB852_33665</name>
</gene>
<reference evidence="4 5" key="1">
    <citation type="submission" date="2015-06" db="EMBL/GenBank/DDBJ databases">
        <title>Cloning and characterization of the uncialamcin biosynthetic gene cluster.</title>
        <authorList>
            <person name="Yan X."/>
            <person name="Huang T."/>
            <person name="Ge H."/>
            <person name="Shen B."/>
        </authorList>
    </citation>
    <scope>NUCLEOTIDE SEQUENCE [LARGE SCALE GENOMIC DNA]</scope>
    <source>
        <strain evidence="4 5">DCA2648</strain>
    </source>
</reference>
<dbReference type="InterPro" id="IPR036890">
    <property type="entry name" value="HATPase_C_sf"/>
</dbReference>
<dbReference type="PANTHER" id="PTHR35526">
    <property type="entry name" value="ANTI-SIGMA-F FACTOR RSBW-RELATED"/>
    <property type="match status" value="1"/>
</dbReference>
<feature type="domain" description="Histidine kinase/HSP90-like ATPase" evidence="3">
    <location>
        <begin position="14"/>
        <end position="95"/>
    </location>
</feature>
<dbReference type="Proteomes" id="UP000186455">
    <property type="component" value="Unassembled WGS sequence"/>
</dbReference>
<organism evidence="4 5">
    <name type="scientific">Streptomyces uncialis</name>
    <dbReference type="NCBI Taxonomy" id="1048205"/>
    <lineage>
        <taxon>Bacteria</taxon>
        <taxon>Bacillati</taxon>
        <taxon>Actinomycetota</taxon>
        <taxon>Actinomycetes</taxon>
        <taxon>Kitasatosporales</taxon>
        <taxon>Streptomycetaceae</taxon>
        <taxon>Streptomyces</taxon>
    </lineage>
</organism>
<dbReference type="PANTHER" id="PTHR35526:SF3">
    <property type="entry name" value="ANTI-SIGMA-F FACTOR RSBW"/>
    <property type="match status" value="1"/>
</dbReference>
<name>A0A1Q4UYD9_9ACTN</name>